<gene>
    <name evidence="2" type="ORF">FJV41_14530</name>
</gene>
<proteinExistence type="predicted"/>
<reference evidence="2 3" key="1">
    <citation type="submission" date="2019-06" db="EMBL/GenBank/DDBJ databases">
        <authorList>
            <person name="Livingstone P."/>
            <person name="Whitworth D."/>
        </authorList>
    </citation>
    <scope>NUCLEOTIDE SEQUENCE [LARGE SCALE GENOMIC DNA]</scope>
    <source>
        <strain evidence="2 3">AM401</strain>
    </source>
</reference>
<dbReference type="Proteomes" id="UP000315369">
    <property type="component" value="Unassembled WGS sequence"/>
</dbReference>
<evidence type="ECO:0000256" key="1">
    <source>
        <dbReference type="SAM" id="SignalP"/>
    </source>
</evidence>
<evidence type="ECO:0000313" key="2">
    <source>
        <dbReference type="EMBL" id="TQF15286.1"/>
    </source>
</evidence>
<keyword evidence="1" id="KW-0732">Signal</keyword>
<name>A0A540X213_9BACT</name>
<dbReference type="AlphaFoldDB" id="A0A540X213"/>
<organism evidence="2 3">
    <name type="scientific">Myxococcus llanfairpwllgwyngyllgogerychwyrndrobwllllantysiliogogogochensis</name>
    <dbReference type="NCBI Taxonomy" id="2590453"/>
    <lineage>
        <taxon>Bacteria</taxon>
        <taxon>Pseudomonadati</taxon>
        <taxon>Myxococcota</taxon>
        <taxon>Myxococcia</taxon>
        <taxon>Myxococcales</taxon>
        <taxon>Cystobacterineae</taxon>
        <taxon>Myxococcaceae</taxon>
        <taxon>Myxococcus</taxon>
    </lineage>
</organism>
<keyword evidence="3" id="KW-1185">Reference proteome</keyword>
<sequence length="184" mass="18876">MKSRLLVVVASLTLGLFSACGESSPDSRVMEPGQVEAGLEQCPCGGSWPWCEPCAYICGDNFCDTAHGESSSTCPEDCASVPTCGDGLCNNGETTWSCPSDCPGTSCGDGICNGGETTSTCPGDCPSNSCGDGLCNNGEHGWSCPIDCPNTPPCGDFICSTGEPTWCPQDCPPMCSTCPQEPQG</sequence>
<accession>A0A540X213</accession>
<dbReference type="EMBL" id="VIFM01000047">
    <property type="protein sequence ID" value="TQF15286.1"/>
    <property type="molecule type" value="Genomic_DNA"/>
</dbReference>
<protein>
    <submittedName>
        <fullName evidence="2">Tenascin-X</fullName>
    </submittedName>
</protein>
<dbReference type="PROSITE" id="PS51257">
    <property type="entry name" value="PROKAR_LIPOPROTEIN"/>
    <property type="match status" value="1"/>
</dbReference>
<feature type="chain" id="PRO_5022201958" evidence="1">
    <location>
        <begin position="22"/>
        <end position="184"/>
    </location>
</feature>
<dbReference type="RefSeq" id="WP_141643066.1">
    <property type="nucleotide sequence ID" value="NZ_VIFM01000047.1"/>
</dbReference>
<comment type="caution">
    <text evidence="2">The sequence shown here is derived from an EMBL/GenBank/DDBJ whole genome shotgun (WGS) entry which is preliminary data.</text>
</comment>
<dbReference type="OrthoDB" id="5382705at2"/>
<evidence type="ECO:0000313" key="3">
    <source>
        <dbReference type="Proteomes" id="UP000315369"/>
    </source>
</evidence>
<feature type="signal peptide" evidence="1">
    <location>
        <begin position="1"/>
        <end position="21"/>
    </location>
</feature>